<evidence type="ECO:0000256" key="5">
    <source>
        <dbReference type="SAM" id="MobiDB-lite"/>
    </source>
</evidence>
<protein>
    <submittedName>
        <fullName evidence="7">Acyltransferase ChoActase/COT/CPT</fullName>
    </submittedName>
</protein>
<evidence type="ECO:0000256" key="3">
    <source>
        <dbReference type="ARBA" id="ARBA00023315"/>
    </source>
</evidence>
<dbReference type="Pfam" id="PF00755">
    <property type="entry name" value="Carn_acyltransf"/>
    <property type="match status" value="1"/>
</dbReference>
<sequence length="669" mass="75218">MVFNGQPVARRAFQSTSTPKRPFPRLPVPSLHHTLEQYLRSIDPFLDDTSLTGHKIKSDAVCERQAWLQDFETGVGARCQERLLELDKVSEFNWLDDNFWLRKAYHEPRIPLLIHSNWWLALRPDPQPQLAEGHGTQVVASGITEHQLKVTAWLIRGFLDLKVRLDRNEIFPASSSDGKGRYTSMTSNSFLLNLRTEHWARRPALRMYNRCRVPREDMDVFASPSPASDPDRRKILVMLNSQCYAIQVLDSDGRPWSPRTIEQSLRKVVLDDARQHERRCLPVGIMSSDDRSSWAKNRERLAALSSQNTRFLNIIDQSLFAVSLDSACQVPEHSLADQSETAVDAHLHNIRSGPMGHNRWFDKSFTLITEPCGRTGMMGEHSPCDALVPSMMADYAISEPINHSAFSSELSSPSESTSADVEYMSWVTDSQLEDACQVAAARAQAIIEASDDSLLDFKTFGTAWISEAKLGADGFIQLAIQLAWYRQQGAFTAVYETALTRAFLNGRTETIRSFTTESRRFVEAMVDTHASPTIRYVLLKDALRVHTGLTRKAVVGRGIDRHLLALRLLMKEDESSPVFTDPVFWKSQEWLLSTSGLSAGERFVGTGFGAGFEDGYGINYMAGLDRLRFGIESKKPCPTTSTAGFKELLRTSLLDMQALCLAQGRDAHL</sequence>
<evidence type="ECO:0000313" key="8">
    <source>
        <dbReference type="Proteomes" id="UP000076798"/>
    </source>
</evidence>
<dbReference type="OrthoDB" id="240216at2759"/>
<dbReference type="GO" id="GO:0016746">
    <property type="term" value="F:acyltransferase activity"/>
    <property type="evidence" value="ECO:0007669"/>
    <property type="project" value="UniProtKB-KW"/>
</dbReference>
<reference evidence="7 8" key="1">
    <citation type="journal article" date="2016" name="Mol. Biol. Evol.">
        <title>Comparative Genomics of Early-Diverging Mushroom-Forming Fungi Provides Insights into the Origins of Lignocellulose Decay Capabilities.</title>
        <authorList>
            <person name="Nagy L.G."/>
            <person name="Riley R."/>
            <person name="Tritt A."/>
            <person name="Adam C."/>
            <person name="Daum C."/>
            <person name="Floudas D."/>
            <person name="Sun H."/>
            <person name="Yadav J.S."/>
            <person name="Pangilinan J."/>
            <person name="Larsson K.H."/>
            <person name="Matsuura K."/>
            <person name="Barry K."/>
            <person name="Labutti K."/>
            <person name="Kuo R."/>
            <person name="Ohm R.A."/>
            <person name="Bhattacharya S.S."/>
            <person name="Shirouzu T."/>
            <person name="Yoshinaga Y."/>
            <person name="Martin F.M."/>
            <person name="Grigoriev I.V."/>
            <person name="Hibbett D.S."/>
        </authorList>
    </citation>
    <scope>NUCLEOTIDE SEQUENCE [LARGE SCALE GENOMIC DNA]</scope>
    <source>
        <strain evidence="7 8">HHB10207 ss-3</strain>
    </source>
</reference>
<dbReference type="InterPro" id="IPR023213">
    <property type="entry name" value="CAT-like_dom_sf"/>
</dbReference>
<evidence type="ECO:0000256" key="1">
    <source>
        <dbReference type="ARBA" id="ARBA00005232"/>
    </source>
</evidence>
<dbReference type="InterPro" id="IPR039551">
    <property type="entry name" value="Cho/carn_acyl_trans"/>
</dbReference>
<gene>
    <name evidence="7" type="ORF">SISSUDRAFT_1059575</name>
</gene>
<dbReference type="PANTHER" id="PTHR22589:SF107">
    <property type="entry name" value="CHOLINE_CARNITINE ACYLTRANSFERASE DOMAIN-CONTAINING PROTEIN"/>
    <property type="match status" value="1"/>
</dbReference>
<keyword evidence="3 7" id="KW-0012">Acyltransferase</keyword>
<dbReference type="AlphaFoldDB" id="A0A166G1K8"/>
<keyword evidence="8" id="KW-1185">Reference proteome</keyword>
<accession>A0A166G1K8</accession>
<dbReference type="Gene3D" id="3.30.559.70">
    <property type="entry name" value="Choline/Carnitine o-acyltransferase, domain 2"/>
    <property type="match status" value="1"/>
</dbReference>
<dbReference type="Proteomes" id="UP000076798">
    <property type="component" value="Unassembled WGS sequence"/>
</dbReference>
<dbReference type="PANTHER" id="PTHR22589">
    <property type="entry name" value="CARNITINE O-ACYLTRANSFERASE"/>
    <property type="match status" value="1"/>
</dbReference>
<dbReference type="EMBL" id="KV428023">
    <property type="protein sequence ID" value="KZT41217.1"/>
    <property type="molecule type" value="Genomic_DNA"/>
</dbReference>
<dbReference type="InterPro" id="IPR000542">
    <property type="entry name" value="Carn_acyl_trans"/>
</dbReference>
<comment type="similarity">
    <text evidence="1">Belongs to the carnitine/choline acetyltransferase family.</text>
</comment>
<organism evidence="7 8">
    <name type="scientific">Sistotremastrum suecicum HHB10207 ss-3</name>
    <dbReference type="NCBI Taxonomy" id="1314776"/>
    <lineage>
        <taxon>Eukaryota</taxon>
        <taxon>Fungi</taxon>
        <taxon>Dikarya</taxon>
        <taxon>Basidiomycota</taxon>
        <taxon>Agaricomycotina</taxon>
        <taxon>Agaricomycetes</taxon>
        <taxon>Sistotremastrales</taxon>
        <taxon>Sistotremastraceae</taxon>
        <taxon>Sistotremastrum</taxon>
    </lineage>
</organism>
<evidence type="ECO:0000259" key="6">
    <source>
        <dbReference type="Pfam" id="PF00755"/>
    </source>
</evidence>
<keyword evidence="2 7" id="KW-0808">Transferase</keyword>
<feature type="active site" description="Proton acceptor" evidence="4">
    <location>
        <position position="381"/>
    </location>
</feature>
<name>A0A166G1K8_9AGAM</name>
<proteinExistence type="inferred from homology"/>
<evidence type="ECO:0000256" key="2">
    <source>
        <dbReference type="ARBA" id="ARBA00022679"/>
    </source>
</evidence>
<dbReference type="SUPFAM" id="SSF52777">
    <property type="entry name" value="CoA-dependent acyltransferases"/>
    <property type="match status" value="2"/>
</dbReference>
<dbReference type="InterPro" id="IPR042231">
    <property type="entry name" value="Cho/carn_acyl_trans_2"/>
</dbReference>
<dbReference type="STRING" id="1314776.A0A166G1K8"/>
<feature type="region of interest" description="Disordered" evidence="5">
    <location>
        <begin position="1"/>
        <end position="20"/>
    </location>
</feature>
<evidence type="ECO:0000313" key="7">
    <source>
        <dbReference type="EMBL" id="KZT41217.1"/>
    </source>
</evidence>
<evidence type="ECO:0000256" key="4">
    <source>
        <dbReference type="PIRSR" id="PIRSR600542-1"/>
    </source>
</evidence>
<dbReference type="Gene3D" id="3.30.559.10">
    <property type="entry name" value="Chloramphenicol acetyltransferase-like domain"/>
    <property type="match status" value="1"/>
</dbReference>
<feature type="domain" description="Choline/carnitine acyltransferase" evidence="6">
    <location>
        <begin position="26"/>
        <end position="650"/>
    </location>
</feature>